<evidence type="ECO:0000313" key="1">
    <source>
        <dbReference type="EMBL" id="CAF4305276.1"/>
    </source>
</evidence>
<evidence type="ECO:0000313" key="2">
    <source>
        <dbReference type="Proteomes" id="UP000663836"/>
    </source>
</evidence>
<proteinExistence type="predicted"/>
<feature type="non-terminal residue" evidence="1">
    <location>
        <position position="1"/>
    </location>
</feature>
<reference evidence="1" key="1">
    <citation type="submission" date="2021-02" db="EMBL/GenBank/DDBJ databases">
        <authorList>
            <person name="Nowell W R."/>
        </authorList>
    </citation>
    <scope>NUCLEOTIDE SEQUENCE</scope>
</reference>
<protein>
    <submittedName>
        <fullName evidence="1">Uncharacterized protein</fullName>
    </submittedName>
</protein>
<dbReference type="AlphaFoldDB" id="A0A820I8Z2"/>
<gene>
    <name evidence="1" type="ORF">JBS370_LOCUS40530</name>
</gene>
<name>A0A820I8Z2_9BILA</name>
<dbReference type="Proteomes" id="UP000663836">
    <property type="component" value="Unassembled WGS sequence"/>
</dbReference>
<dbReference type="EMBL" id="CAJOBD010036945">
    <property type="protein sequence ID" value="CAF4305276.1"/>
    <property type="molecule type" value="Genomic_DNA"/>
</dbReference>
<sequence>MKEVCVESLKVFLNKKVYTEEDIRAIEKQASEFVRIFREDVGILAARGESLYGFLHLTFQEYFTCLKLINVDKLKQEKMATHGLCSEGKVQLVVQSLRRHMNNPRFRVPIALAL</sequence>
<comment type="caution">
    <text evidence="1">The sequence shown here is derived from an EMBL/GenBank/DDBJ whole genome shotgun (WGS) entry which is preliminary data.</text>
</comment>
<feature type="non-terminal residue" evidence="1">
    <location>
        <position position="114"/>
    </location>
</feature>
<accession>A0A820I8Z2</accession>
<organism evidence="1 2">
    <name type="scientific">Rotaria sordida</name>
    <dbReference type="NCBI Taxonomy" id="392033"/>
    <lineage>
        <taxon>Eukaryota</taxon>
        <taxon>Metazoa</taxon>
        <taxon>Spiralia</taxon>
        <taxon>Gnathifera</taxon>
        <taxon>Rotifera</taxon>
        <taxon>Eurotatoria</taxon>
        <taxon>Bdelloidea</taxon>
        <taxon>Philodinida</taxon>
        <taxon>Philodinidae</taxon>
        <taxon>Rotaria</taxon>
    </lineage>
</organism>